<evidence type="ECO:0000313" key="15">
    <source>
        <dbReference type="EMBL" id="KKT43485.1"/>
    </source>
</evidence>
<feature type="binding site" evidence="13">
    <location>
        <position position="7"/>
    </location>
    <ligand>
        <name>Mg(2+)</name>
        <dbReference type="ChEBI" id="CHEBI:18420"/>
        <label>1</label>
    </ligand>
</feature>
<dbReference type="InterPro" id="IPR020563">
    <property type="entry name" value="X-over_junc_endoDNase_Mg_BS"/>
</dbReference>
<evidence type="ECO:0000256" key="3">
    <source>
        <dbReference type="ARBA" id="ARBA00022722"/>
    </source>
</evidence>
<gene>
    <name evidence="13" type="primary">ruvC</name>
    <name evidence="15" type="ORF">UW32_C0001G0077</name>
</gene>
<dbReference type="PANTHER" id="PTHR30194:SF3">
    <property type="entry name" value="CROSSOVER JUNCTION ENDODEOXYRIBONUCLEASE RUVC"/>
    <property type="match status" value="1"/>
</dbReference>
<dbReference type="CDD" id="cd16962">
    <property type="entry name" value="RuvC"/>
    <property type="match status" value="1"/>
</dbReference>
<keyword evidence="2 13" id="KW-0963">Cytoplasm</keyword>
<organism evidence="15 16">
    <name type="scientific">Candidatus Wolfebacteria bacterium GW2011_GWE2_44_13</name>
    <dbReference type="NCBI Taxonomy" id="1619017"/>
    <lineage>
        <taxon>Bacteria</taxon>
        <taxon>Candidatus Wolfeibacteriota</taxon>
    </lineage>
</organism>
<sequence length="158" mass="16844">MKILGIDPGTTRAGYGVIESQGNSITLLDSGLLSVTAKETAQRLVELANSYRELLRKTNPELVAFEKLFFAKNVKTGMDVAQARGVLLLITAEAGIPFLELSPSEIKLHIAGNGSADKQAVATMVKRITGLKIITGPDDVTDAIAIAIVGANYWKFSV</sequence>
<dbReference type="EC" id="3.1.21.10" evidence="13 14"/>
<evidence type="ECO:0000256" key="1">
    <source>
        <dbReference type="ARBA" id="ARBA00009518"/>
    </source>
</evidence>
<comment type="cofactor">
    <cofactor evidence="13">
        <name>Mg(2+)</name>
        <dbReference type="ChEBI" id="CHEBI:18420"/>
    </cofactor>
    <text evidence="13">Binds 2 Mg(2+) ion per subunit.</text>
</comment>
<comment type="similarity">
    <text evidence="1 13">Belongs to the RuvC family.</text>
</comment>
<evidence type="ECO:0000256" key="10">
    <source>
        <dbReference type="ARBA" id="ARBA00023172"/>
    </source>
</evidence>
<evidence type="ECO:0000256" key="4">
    <source>
        <dbReference type="ARBA" id="ARBA00022723"/>
    </source>
</evidence>
<evidence type="ECO:0000256" key="5">
    <source>
        <dbReference type="ARBA" id="ARBA00022759"/>
    </source>
</evidence>
<dbReference type="AlphaFoldDB" id="A0A0G1H9M2"/>
<feature type="active site" evidence="13">
    <location>
        <position position="66"/>
    </location>
</feature>
<comment type="function">
    <text evidence="13">The RuvA-RuvB-RuvC complex processes Holliday junction (HJ) DNA during genetic recombination and DNA repair. Endonuclease that resolves HJ intermediates. Cleaves cruciform DNA by making single-stranded nicks across the HJ at symmetrical positions within the homologous arms, yielding a 5'-phosphate and a 3'-hydroxyl group; requires a central core of homology in the junction. The consensus cleavage sequence is 5'-(A/T)TT(C/G)-3'. Cleavage occurs on the 3'-side of the TT dinucleotide at the point of strand exchange. HJ branch migration catalyzed by RuvA-RuvB allows RuvC to scan DNA until it finds its consensus sequence, where it cleaves and resolves the cruciform DNA.</text>
</comment>
<dbReference type="GO" id="GO:0006310">
    <property type="term" value="P:DNA recombination"/>
    <property type="evidence" value="ECO:0007669"/>
    <property type="project" value="UniProtKB-UniRule"/>
</dbReference>
<keyword evidence="4 13" id="KW-0479">Metal-binding</keyword>
<comment type="subcellular location">
    <subcellularLocation>
        <location evidence="13">Cytoplasm</location>
    </subcellularLocation>
</comment>
<dbReference type="GO" id="GO:0048476">
    <property type="term" value="C:Holliday junction resolvase complex"/>
    <property type="evidence" value="ECO:0007669"/>
    <property type="project" value="UniProtKB-UniRule"/>
</dbReference>
<keyword evidence="3 13" id="KW-0540">Nuclease</keyword>
<feature type="active site" evidence="13">
    <location>
        <position position="7"/>
    </location>
</feature>
<evidence type="ECO:0000256" key="8">
    <source>
        <dbReference type="ARBA" id="ARBA00022842"/>
    </source>
</evidence>
<dbReference type="InterPro" id="IPR036397">
    <property type="entry name" value="RNaseH_sf"/>
</dbReference>
<evidence type="ECO:0000256" key="13">
    <source>
        <dbReference type="HAMAP-Rule" id="MF_00034"/>
    </source>
</evidence>
<keyword evidence="11 13" id="KW-0234">DNA repair</keyword>
<keyword evidence="8 13" id="KW-0460">Magnesium</keyword>
<feature type="binding site" evidence="13">
    <location>
        <position position="139"/>
    </location>
    <ligand>
        <name>Mg(2+)</name>
        <dbReference type="ChEBI" id="CHEBI:18420"/>
        <label>1</label>
    </ligand>
</feature>
<keyword evidence="9 13" id="KW-0238">DNA-binding</keyword>
<dbReference type="HAMAP" id="MF_00034">
    <property type="entry name" value="RuvC"/>
    <property type="match status" value="1"/>
</dbReference>
<dbReference type="GO" id="GO:0000287">
    <property type="term" value="F:magnesium ion binding"/>
    <property type="evidence" value="ECO:0007669"/>
    <property type="project" value="UniProtKB-UniRule"/>
</dbReference>
<dbReference type="Proteomes" id="UP000034051">
    <property type="component" value="Unassembled WGS sequence"/>
</dbReference>
<dbReference type="NCBIfam" id="NF000711">
    <property type="entry name" value="PRK00039.2-1"/>
    <property type="match status" value="1"/>
</dbReference>
<feature type="binding site" evidence="13">
    <location>
        <position position="66"/>
    </location>
    <ligand>
        <name>Mg(2+)</name>
        <dbReference type="ChEBI" id="CHEBI:18420"/>
        <label>2</label>
    </ligand>
</feature>
<dbReference type="GO" id="GO:0006281">
    <property type="term" value="P:DNA repair"/>
    <property type="evidence" value="ECO:0007669"/>
    <property type="project" value="UniProtKB-UniRule"/>
</dbReference>
<evidence type="ECO:0000256" key="9">
    <source>
        <dbReference type="ARBA" id="ARBA00023125"/>
    </source>
</evidence>
<evidence type="ECO:0000256" key="14">
    <source>
        <dbReference type="NCBIfam" id="TIGR00228"/>
    </source>
</evidence>
<keyword evidence="6 13" id="KW-0227">DNA damage</keyword>
<feature type="active site" evidence="13">
    <location>
        <position position="139"/>
    </location>
</feature>
<dbReference type="InterPro" id="IPR012337">
    <property type="entry name" value="RNaseH-like_sf"/>
</dbReference>
<evidence type="ECO:0000256" key="12">
    <source>
        <dbReference type="ARBA" id="ARBA00029354"/>
    </source>
</evidence>
<dbReference type="GO" id="GO:0005737">
    <property type="term" value="C:cytoplasm"/>
    <property type="evidence" value="ECO:0007669"/>
    <property type="project" value="UniProtKB-SubCell"/>
</dbReference>
<dbReference type="InterPro" id="IPR002176">
    <property type="entry name" value="X-over_junc_endoDNase_RuvC"/>
</dbReference>
<name>A0A0G1H9M2_9BACT</name>
<evidence type="ECO:0000313" key="16">
    <source>
        <dbReference type="Proteomes" id="UP000034051"/>
    </source>
</evidence>
<keyword evidence="5 13" id="KW-0255">Endonuclease</keyword>
<accession>A0A0G1H9M2</accession>
<dbReference type="PANTHER" id="PTHR30194">
    <property type="entry name" value="CROSSOVER JUNCTION ENDODEOXYRIBONUCLEASE RUVC"/>
    <property type="match status" value="1"/>
</dbReference>
<comment type="subunit">
    <text evidence="13">Homodimer which binds Holliday junction (HJ) DNA. The HJ becomes 2-fold symmetrical on binding to RuvC with unstacked arms; it has a different conformation from HJ DNA in complex with RuvA. In the full resolvosome a probable DNA-RuvA(4)-RuvB(12)-RuvC(2) complex forms which resolves the HJ.</text>
</comment>
<evidence type="ECO:0000256" key="2">
    <source>
        <dbReference type="ARBA" id="ARBA00022490"/>
    </source>
</evidence>
<protein>
    <recommendedName>
        <fullName evidence="13 14">Crossover junction endodeoxyribonuclease RuvC</fullName>
        <ecNumber evidence="13 14">3.1.21.10</ecNumber>
    </recommendedName>
    <alternativeName>
        <fullName evidence="13">Holliday junction nuclease RuvC</fullName>
    </alternativeName>
    <alternativeName>
        <fullName evidence="13">Holliday junction resolvase RuvC</fullName>
    </alternativeName>
</protein>
<dbReference type="GO" id="GO:0003677">
    <property type="term" value="F:DNA binding"/>
    <property type="evidence" value="ECO:0007669"/>
    <property type="project" value="UniProtKB-KW"/>
</dbReference>
<dbReference type="SUPFAM" id="SSF53098">
    <property type="entry name" value="Ribonuclease H-like"/>
    <property type="match status" value="1"/>
</dbReference>
<evidence type="ECO:0000256" key="7">
    <source>
        <dbReference type="ARBA" id="ARBA00022801"/>
    </source>
</evidence>
<evidence type="ECO:0000256" key="11">
    <source>
        <dbReference type="ARBA" id="ARBA00023204"/>
    </source>
</evidence>
<dbReference type="FunFam" id="3.30.420.10:FF:000002">
    <property type="entry name" value="Crossover junction endodeoxyribonuclease RuvC"/>
    <property type="match status" value="1"/>
</dbReference>
<dbReference type="Pfam" id="PF02075">
    <property type="entry name" value="RuvC"/>
    <property type="match status" value="1"/>
</dbReference>
<evidence type="ECO:0000256" key="6">
    <source>
        <dbReference type="ARBA" id="ARBA00022763"/>
    </source>
</evidence>
<dbReference type="PRINTS" id="PR00696">
    <property type="entry name" value="RSOLVASERUVC"/>
</dbReference>
<dbReference type="Gene3D" id="3.30.420.10">
    <property type="entry name" value="Ribonuclease H-like superfamily/Ribonuclease H"/>
    <property type="match status" value="1"/>
</dbReference>
<proteinExistence type="inferred from homology"/>
<reference evidence="15 16" key="1">
    <citation type="journal article" date="2015" name="Nature">
        <title>rRNA introns, odd ribosomes, and small enigmatic genomes across a large radiation of phyla.</title>
        <authorList>
            <person name="Brown C.T."/>
            <person name="Hug L.A."/>
            <person name="Thomas B.C."/>
            <person name="Sharon I."/>
            <person name="Castelle C.J."/>
            <person name="Singh A."/>
            <person name="Wilkins M.J."/>
            <person name="Williams K.H."/>
            <person name="Banfield J.F."/>
        </authorList>
    </citation>
    <scope>NUCLEOTIDE SEQUENCE [LARGE SCALE GENOMIC DNA]</scope>
</reference>
<keyword evidence="10 13" id="KW-0233">DNA recombination</keyword>
<comment type="catalytic activity">
    <reaction evidence="12 13">
        <text>Endonucleolytic cleavage at a junction such as a reciprocal single-stranded crossover between two homologous DNA duplexes (Holliday junction).</text>
        <dbReference type="EC" id="3.1.21.10"/>
    </reaction>
</comment>
<comment type="caution">
    <text evidence="15">The sequence shown here is derived from an EMBL/GenBank/DDBJ whole genome shotgun (WGS) entry which is preliminary data.</text>
</comment>
<keyword evidence="7 13" id="KW-0378">Hydrolase</keyword>
<dbReference type="PROSITE" id="PS01321">
    <property type="entry name" value="RUVC"/>
    <property type="match status" value="1"/>
</dbReference>
<dbReference type="EMBL" id="LCHW01000001">
    <property type="protein sequence ID" value="KKT43485.1"/>
    <property type="molecule type" value="Genomic_DNA"/>
</dbReference>
<dbReference type="GO" id="GO:0008821">
    <property type="term" value="F:crossover junction DNA endonuclease activity"/>
    <property type="evidence" value="ECO:0007669"/>
    <property type="project" value="UniProtKB-UniRule"/>
</dbReference>
<dbReference type="NCBIfam" id="TIGR00228">
    <property type="entry name" value="ruvC"/>
    <property type="match status" value="1"/>
</dbReference>